<evidence type="ECO:0000313" key="2">
    <source>
        <dbReference type="EMBL" id="MEQ2366246.1"/>
    </source>
</evidence>
<dbReference type="EMBL" id="JBBMEK010000231">
    <property type="protein sequence ID" value="MEQ2366246.1"/>
    <property type="molecule type" value="Genomic_DNA"/>
</dbReference>
<name>A0ABV1B752_9FIRM</name>
<gene>
    <name evidence="2" type="ORF">WMO25_14340</name>
</gene>
<dbReference type="GO" id="GO:0004519">
    <property type="term" value="F:endonuclease activity"/>
    <property type="evidence" value="ECO:0007669"/>
    <property type="project" value="UniProtKB-KW"/>
</dbReference>
<dbReference type="InterPro" id="IPR008538">
    <property type="entry name" value="Uma2"/>
</dbReference>
<feature type="domain" description="Putative restriction endonuclease" evidence="1">
    <location>
        <begin position="248"/>
        <end position="410"/>
    </location>
</feature>
<proteinExistence type="predicted"/>
<dbReference type="PANTHER" id="PTHR34107">
    <property type="entry name" value="SLL0198 PROTEIN-RELATED"/>
    <property type="match status" value="1"/>
</dbReference>
<keyword evidence="2" id="KW-0540">Nuclease</keyword>
<dbReference type="Gene3D" id="3.90.1570.10">
    <property type="entry name" value="tt1808, chain A"/>
    <property type="match status" value="2"/>
</dbReference>
<dbReference type="RefSeq" id="WP_349085865.1">
    <property type="nucleotide sequence ID" value="NZ_JBBMEK010000231.1"/>
</dbReference>
<keyword evidence="2" id="KW-0378">Hydrolase</keyword>
<sequence>METNMCKLENFRKNAASQSISCEIVGGHVVQSEMTGEDGHKLCFLLGTMLEDYLLNRKKTDQVLFGPVDFHLDESNIFQPDLAVVEQSESYSGGMIRTSELNKIPKLIVEVLADGNAIYDCLDKAVSYGKNGVREYWLIDLNEEFVYTYSYRNGFEYRRYSFEQSMRSVCYPGFECCISDVLWDGGGSLKELAMFYRFKKEIYPENSVQVVAENSSVYGGYQERQYSAEAFYEWMNTRKNKLQYTSLVELLLGNIRESAMPAFRHQNVRGNLYFAIKSYLKREKLPYQLCFAPILVELKKLDLLDSVVSPDLFLISSGEVIYDNIYRGVPQWIIEIVTPATAAQDYIDKAQLYQYHGVGEYWIVNDWKQQVMVVRYLPSVPEGEDNIETSVYDFHEKIPVGTLPGLELTMSEVLKEFD</sequence>
<dbReference type="CDD" id="cd06260">
    <property type="entry name" value="DUF820-like"/>
    <property type="match status" value="2"/>
</dbReference>
<protein>
    <submittedName>
        <fullName evidence="2">Uma2 family endonuclease</fullName>
    </submittedName>
</protein>
<dbReference type="Pfam" id="PF05685">
    <property type="entry name" value="Uma2"/>
    <property type="match status" value="2"/>
</dbReference>
<keyword evidence="3" id="KW-1185">Reference proteome</keyword>
<organism evidence="2 3">
    <name type="scientific">Coprococcus intestinihominis</name>
    <dbReference type="NCBI Taxonomy" id="3133154"/>
    <lineage>
        <taxon>Bacteria</taxon>
        <taxon>Bacillati</taxon>
        <taxon>Bacillota</taxon>
        <taxon>Clostridia</taxon>
        <taxon>Lachnospirales</taxon>
        <taxon>Lachnospiraceae</taxon>
        <taxon>Coprococcus</taxon>
    </lineage>
</organism>
<accession>A0ABV1B752</accession>
<keyword evidence="2" id="KW-0255">Endonuclease</keyword>
<dbReference type="Proteomes" id="UP001469749">
    <property type="component" value="Unassembled WGS sequence"/>
</dbReference>
<evidence type="ECO:0000259" key="1">
    <source>
        <dbReference type="Pfam" id="PF05685"/>
    </source>
</evidence>
<reference evidence="2 3" key="1">
    <citation type="submission" date="2024-03" db="EMBL/GenBank/DDBJ databases">
        <title>Human intestinal bacterial collection.</title>
        <authorList>
            <person name="Pauvert C."/>
            <person name="Hitch T.C.A."/>
            <person name="Clavel T."/>
        </authorList>
    </citation>
    <scope>NUCLEOTIDE SEQUENCE [LARGE SCALE GENOMIC DNA]</scope>
    <source>
        <strain evidence="2 3">CLA-AA-H190</strain>
    </source>
</reference>
<comment type="caution">
    <text evidence="2">The sequence shown here is derived from an EMBL/GenBank/DDBJ whole genome shotgun (WGS) entry which is preliminary data.</text>
</comment>
<dbReference type="InterPro" id="IPR012296">
    <property type="entry name" value="Nuclease_put_TT1808"/>
</dbReference>
<dbReference type="SUPFAM" id="SSF52980">
    <property type="entry name" value="Restriction endonuclease-like"/>
    <property type="match status" value="2"/>
</dbReference>
<dbReference type="PANTHER" id="PTHR34107:SF4">
    <property type="entry name" value="SLL1222 PROTEIN"/>
    <property type="match status" value="1"/>
</dbReference>
<feature type="domain" description="Putative restriction endonuclease" evidence="1">
    <location>
        <begin position="16"/>
        <end position="164"/>
    </location>
</feature>
<evidence type="ECO:0000313" key="3">
    <source>
        <dbReference type="Proteomes" id="UP001469749"/>
    </source>
</evidence>
<dbReference type="InterPro" id="IPR011335">
    <property type="entry name" value="Restrct_endonuc-II-like"/>
</dbReference>